<feature type="compositionally biased region" description="Basic and acidic residues" evidence="1">
    <location>
        <begin position="67"/>
        <end position="88"/>
    </location>
</feature>
<keyword evidence="3" id="KW-1185">Reference proteome</keyword>
<dbReference type="OrthoDB" id="9885498at2"/>
<dbReference type="EMBL" id="PYLS01000005">
    <property type="protein sequence ID" value="PST82785.1"/>
    <property type="molecule type" value="Genomic_DNA"/>
</dbReference>
<gene>
    <name evidence="2" type="ORF">C7T94_09065</name>
</gene>
<proteinExistence type="predicted"/>
<evidence type="ECO:0000313" key="2">
    <source>
        <dbReference type="EMBL" id="PST82785.1"/>
    </source>
</evidence>
<accession>A0A2T3HJZ4</accession>
<dbReference type="RefSeq" id="WP_107215046.1">
    <property type="nucleotide sequence ID" value="NZ_KZ686269.1"/>
</dbReference>
<evidence type="ECO:0000256" key="1">
    <source>
        <dbReference type="SAM" id="MobiDB-lite"/>
    </source>
</evidence>
<name>A0A2T3HJZ4_9SPHI</name>
<evidence type="ECO:0000313" key="3">
    <source>
        <dbReference type="Proteomes" id="UP000240912"/>
    </source>
</evidence>
<protein>
    <submittedName>
        <fullName evidence="2">Uncharacterized protein</fullName>
    </submittedName>
</protein>
<organism evidence="2 3">
    <name type="scientific">Pedobacter yulinensis</name>
    <dbReference type="NCBI Taxonomy" id="2126353"/>
    <lineage>
        <taxon>Bacteria</taxon>
        <taxon>Pseudomonadati</taxon>
        <taxon>Bacteroidota</taxon>
        <taxon>Sphingobacteriia</taxon>
        <taxon>Sphingobacteriales</taxon>
        <taxon>Sphingobacteriaceae</taxon>
        <taxon>Pedobacter</taxon>
    </lineage>
</organism>
<dbReference type="AlphaFoldDB" id="A0A2T3HJZ4"/>
<feature type="region of interest" description="Disordered" evidence="1">
    <location>
        <begin position="1"/>
        <end position="88"/>
    </location>
</feature>
<comment type="caution">
    <text evidence="2">The sequence shown here is derived from an EMBL/GenBank/DDBJ whole genome shotgun (WGS) entry which is preliminary data.</text>
</comment>
<reference evidence="2 3" key="1">
    <citation type="submission" date="2018-03" db="EMBL/GenBank/DDBJ databases">
        <authorList>
            <person name="Keele B.F."/>
        </authorList>
    </citation>
    <scope>NUCLEOTIDE SEQUENCE [LARGE SCALE GENOMIC DNA]</scope>
    <source>
        <strain evidence="2 3">YL28-9</strain>
    </source>
</reference>
<sequence>METNEQNFEQEPAGNRGEESPENSSDLAGVASGNQEDIPGEEGQDDGAERTRVPNANPGSTNGPQGDRSEDFDPQKLNEDRNGDDRNK</sequence>
<dbReference type="Proteomes" id="UP000240912">
    <property type="component" value="Unassembled WGS sequence"/>
</dbReference>